<dbReference type="Proteomes" id="UP001156216">
    <property type="component" value="Chromosome"/>
</dbReference>
<dbReference type="Proteomes" id="UP001162960">
    <property type="component" value="Chromosome"/>
</dbReference>
<evidence type="ECO:0000256" key="2">
    <source>
        <dbReference type="SAM" id="MobiDB-lite"/>
    </source>
</evidence>
<keyword evidence="1" id="KW-0378">Hydrolase</keyword>
<evidence type="ECO:0000259" key="4">
    <source>
        <dbReference type="PROSITE" id="PS50203"/>
    </source>
</evidence>
<dbReference type="RefSeq" id="WP_008760879.1">
    <property type="nucleotide sequence ID" value="NZ_AP022660.1"/>
</dbReference>
<proteinExistence type="predicted"/>
<keyword evidence="3" id="KW-0732">Signal</keyword>
<accession>A0A679HF89</accession>
<dbReference type="InterPro" id="IPR008979">
    <property type="entry name" value="Galactose-bd-like_sf"/>
</dbReference>
<feature type="domain" description="Calpain catalytic" evidence="4">
    <location>
        <begin position="281"/>
        <end position="468"/>
    </location>
</feature>
<evidence type="ECO:0000313" key="8">
    <source>
        <dbReference type="Proteomes" id="UP000500882"/>
    </source>
</evidence>
<dbReference type="PROSITE" id="PS50203">
    <property type="entry name" value="CALPAIN_CAT"/>
    <property type="match status" value="1"/>
</dbReference>
<dbReference type="GO" id="GO:0006508">
    <property type="term" value="P:proteolysis"/>
    <property type="evidence" value="ECO:0007669"/>
    <property type="project" value="UniProtKB-KW"/>
</dbReference>
<reference evidence="6" key="2">
    <citation type="submission" date="2021-06" db="EMBL/GenBank/DDBJ databases">
        <title>Interrogation of the integrated mobile genetic elements in gut-associated Bacteroides with a consensus prediction approach.</title>
        <authorList>
            <person name="Campbell D.E."/>
            <person name="Leigh J.R."/>
            <person name="Kim T."/>
            <person name="England W."/>
            <person name="Whitaker R.J."/>
            <person name="Degnan P.H."/>
        </authorList>
    </citation>
    <scope>NUCLEOTIDE SEQUENCE</scope>
    <source>
        <strain evidence="7">VPI-3443</strain>
        <strain evidence="6">VPI-BTDOT2</strain>
    </source>
</reference>
<feature type="chain" id="PRO_5043212142" description="Calpain catalytic domain-containing protein" evidence="3">
    <location>
        <begin position="36"/>
        <end position="513"/>
    </location>
</feature>
<evidence type="ECO:0000313" key="6">
    <source>
        <dbReference type="EMBL" id="UYU72871.1"/>
    </source>
</evidence>
<evidence type="ECO:0000313" key="5">
    <source>
        <dbReference type="EMBL" id="BCA48505.1"/>
    </source>
</evidence>
<dbReference type="DNASU" id="1073073"/>
<dbReference type="Pfam" id="PF00648">
    <property type="entry name" value="Peptidase_C2"/>
    <property type="match status" value="1"/>
</dbReference>
<dbReference type="AlphaFoldDB" id="A0A679HF89"/>
<dbReference type="SUPFAM" id="SSF49785">
    <property type="entry name" value="Galactose-binding domain-like"/>
    <property type="match status" value="1"/>
</dbReference>
<evidence type="ECO:0000256" key="1">
    <source>
        <dbReference type="PROSITE-ProRule" id="PRU00239"/>
    </source>
</evidence>
<dbReference type="SUPFAM" id="SSF54001">
    <property type="entry name" value="Cysteine proteinases"/>
    <property type="match status" value="1"/>
</dbReference>
<organism evidence="5 8">
    <name type="scientific">Bacteroides thetaiotaomicron</name>
    <dbReference type="NCBI Taxonomy" id="818"/>
    <lineage>
        <taxon>Bacteria</taxon>
        <taxon>Pseudomonadati</taxon>
        <taxon>Bacteroidota</taxon>
        <taxon>Bacteroidia</taxon>
        <taxon>Bacteroidales</taxon>
        <taxon>Bacteroidaceae</taxon>
        <taxon>Bacteroides</taxon>
    </lineage>
</organism>
<dbReference type="EMBL" id="AP022660">
    <property type="protein sequence ID" value="BCA48505.1"/>
    <property type="molecule type" value="Genomic_DNA"/>
</dbReference>
<dbReference type="EMBL" id="CP083685">
    <property type="protein sequence ID" value="UYU90917.1"/>
    <property type="molecule type" value="Genomic_DNA"/>
</dbReference>
<dbReference type="InterPro" id="IPR001300">
    <property type="entry name" value="Peptidase_C2_calpain_cat"/>
</dbReference>
<evidence type="ECO:0000313" key="7">
    <source>
        <dbReference type="EMBL" id="UYU90917.1"/>
    </source>
</evidence>
<evidence type="ECO:0000256" key="3">
    <source>
        <dbReference type="SAM" id="SignalP"/>
    </source>
</evidence>
<sequence length="513" mass="55859">MKRKTMKIPQIRCSDVNAVKRIIFLLVLLIPFCLAGCSSDDDEGDNGGEGPNEDAPVSYVLGSGNTNMPSSGTIIAQYADAPVGSEIRRLVDDNADTKYVTYHSSFNITWNGNSSKAVTAYSLTSAADTPEMDPKDWTLYGSNDNTTWTELDAQTNQLFAARKEEKSYEVDNATSYRYYRLSVEANNGGAATQIAEWKLVAMRSYTENINDLIASKGSSTFSAITPMGRQHENDREATAADLKWLADPAEEPEPFGDGGTKMAWNTFNVVSIYPNGNPVMSDVNQRWVGDCCACAVIASMAYLYPRFVKHIIKDNMDKTYTVTMYDPKGKQISVGVGGDYFIGNSGDLGALGGRNKEVTWATILEKAMIKWNQIYQGSSNVGGIGTEYVSAIFTGDGESVGFGANALIAEDLQRAVEVSLKQGRLVIGGFTRSGEQVDQNWQTTSGHAFTFILPDDNTHLFKMRNPWGGTTDGVMKVKDDGRIPPMIDLRICAPGAAKNYGVGPDLGGYIPNF</sequence>
<feature type="region of interest" description="Disordered" evidence="2">
    <location>
        <begin position="41"/>
        <end position="62"/>
    </location>
</feature>
<name>A0A679HF89_BACT4</name>
<gene>
    <name evidence="5" type="ORF">BatF92_04470</name>
    <name evidence="6" type="ORF">KQP59_07150</name>
    <name evidence="7" type="ORF">KQP74_23850</name>
</gene>
<dbReference type="Proteomes" id="UP000500882">
    <property type="component" value="Chromosome"/>
</dbReference>
<feature type="active site" evidence="1">
    <location>
        <position position="291"/>
    </location>
</feature>
<feature type="active site" evidence="1">
    <location>
        <position position="447"/>
    </location>
</feature>
<dbReference type="InterPro" id="IPR038765">
    <property type="entry name" value="Papain-like_cys_pep_sf"/>
</dbReference>
<protein>
    <recommendedName>
        <fullName evidence="4">Calpain catalytic domain-containing protein</fullName>
    </recommendedName>
</protein>
<keyword evidence="1" id="KW-0645">Protease</keyword>
<dbReference type="EMBL" id="CP083681">
    <property type="protein sequence ID" value="UYU72871.1"/>
    <property type="molecule type" value="Genomic_DNA"/>
</dbReference>
<reference evidence="5 8" key="1">
    <citation type="submission" date="2020-02" db="EMBL/GenBank/DDBJ databases">
        <title>Whole-genome sequencing and comparative analysis of the genomes of Bacteroides thetaiotaomicron and Escherichia coli isolated from a healthy resident in Vietnam.</title>
        <authorList>
            <person name="Mohsin M."/>
            <person name="Tanaka K."/>
            <person name="Kawahara R."/>
            <person name="Kondo S."/>
            <person name="Noguchi H."/>
            <person name="Motooka D."/>
            <person name="Nakamura S."/>
            <person name="Khong D.T."/>
            <person name="Nguyen T.N."/>
            <person name="Tran H.T."/>
            <person name="Yamamoto Y."/>
        </authorList>
    </citation>
    <scope>NUCLEOTIDE SEQUENCE [LARGE SCALE GENOMIC DNA]</scope>
    <source>
        <strain evidence="5 8">F9-2</strain>
    </source>
</reference>
<keyword evidence="1" id="KW-0788">Thiol protease</keyword>
<feature type="active site" evidence="1">
    <location>
        <position position="465"/>
    </location>
</feature>
<feature type="signal peptide" evidence="3">
    <location>
        <begin position="1"/>
        <end position="35"/>
    </location>
</feature>
<dbReference type="Gene3D" id="2.60.120.260">
    <property type="entry name" value="Galactose-binding domain-like"/>
    <property type="match status" value="1"/>
</dbReference>
<dbReference type="GO" id="GO:0004198">
    <property type="term" value="F:calcium-dependent cysteine-type endopeptidase activity"/>
    <property type="evidence" value="ECO:0007669"/>
    <property type="project" value="InterPro"/>
</dbReference>